<feature type="domain" description="Resolvase HTH" evidence="1">
    <location>
        <begin position="44"/>
        <end position="84"/>
    </location>
</feature>
<reference evidence="2 3" key="1">
    <citation type="submission" date="2017-02" db="EMBL/GenBank/DDBJ databases">
        <title>Whole genome shotgun sequence of Pantoea agglomerans strain AS1 isolated from a cycad, Zamia floridana in Central Florida, USA.</title>
        <authorList>
            <person name="Lata P."/>
            <person name="Govindarajan S."/>
            <person name="Qi F."/>
            <person name="Li J.-L."/>
            <person name="Maurya S.K."/>
            <person name="Sahoo M.K."/>
        </authorList>
    </citation>
    <scope>NUCLEOTIDE SEQUENCE [LARGE SCALE GENOMIC DNA]</scope>
    <source>
        <strain evidence="2 3">AS1</strain>
    </source>
</reference>
<gene>
    <name evidence="2" type="ORF">B2J69_18525</name>
</gene>
<dbReference type="Gene3D" id="1.10.10.60">
    <property type="entry name" value="Homeodomain-like"/>
    <property type="match status" value="1"/>
</dbReference>
<evidence type="ECO:0000313" key="2">
    <source>
        <dbReference type="EMBL" id="OQP31412.1"/>
    </source>
</evidence>
<dbReference type="Proteomes" id="UP000192769">
    <property type="component" value="Unassembled WGS sequence"/>
</dbReference>
<organism evidence="2 3">
    <name type="scientific">Pantoea latae</name>
    <dbReference type="NCBI Taxonomy" id="1964541"/>
    <lineage>
        <taxon>Bacteria</taxon>
        <taxon>Pseudomonadati</taxon>
        <taxon>Pseudomonadota</taxon>
        <taxon>Gammaproteobacteria</taxon>
        <taxon>Enterobacterales</taxon>
        <taxon>Erwiniaceae</taxon>
        <taxon>Pantoea</taxon>
    </lineage>
</organism>
<evidence type="ECO:0000313" key="3">
    <source>
        <dbReference type="Proteomes" id="UP000192769"/>
    </source>
</evidence>
<proteinExistence type="predicted"/>
<accession>A0A1V9DC00</accession>
<name>A0A1V9DC00_9GAMM</name>
<dbReference type="GO" id="GO:0000150">
    <property type="term" value="F:DNA strand exchange activity"/>
    <property type="evidence" value="ECO:0007669"/>
    <property type="project" value="InterPro"/>
</dbReference>
<dbReference type="Pfam" id="PF02796">
    <property type="entry name" value="HTH_7"/>
    <property type="match status" value="1"/>
</dbReference>
<protein>
    <recommendedName>
        <fullName evidence="1">Resolvase HTH domain-containing protein</fullName>
    </recommendedName>
</protein>
<dbReference type="EMBL" id="MWUE01000027">
    <property type="protein sequence ID" value="OQP31412.1"/>
    <property type="molecule type" value="Genomic_DNA"/>
</dbReference>
<comment type="caution">
    <text evidence="2">The sequence shown here is derived from an EMBL/GenBank/DDBJ whole genome shotgun (WGS) entry which is preliminary data.</text>
</comment>
<dbReference type="AlphaFoldDB" id="A0A1V9DC00"/>
<dbReference type="InterPro" id="IPR006120">
    <property type="entry name" value="Resolvase_HTH_dom"/>
</dbReference>
<evidence type="ECO:0000259" key="1">
    <source>
        <dbReference type="Pfam" id="PF02796"/>
    </source>
</evidence>
<dbReference type="OrthoDB" id="9797501at2"/>
<sequence>MTEPRHCEVFKSKNKNSAYAKLDFKSSAQNGVLPNSVAEKPARSALNEEQEQVVIEHINPGLSISAIAREFSITRQTISRAKAKSTISED</sequence>
<keyword evidence="3" id="KW-1185">Reference proteome</keyword>
<dbReference type="GO" id="GO:0003677">
    <property type="term" value="F:DNA binding"/>
    <property type="evidence" value="ECO:0007669"/>
    <property type="project" value="InterPro"/>
</dbReference>